<organism evidence="1 2">
    <name type="scientific">Armillaria tabescens</name>
    <name type="common">Ringless honey mushroom</name>
    <name type="synonym">Agaricus tabescens</name>
    <dbReference type="NCBI Taxonomy" id="1929756"/>
    <lineage>
        <taxon>Eukaryota</taxon>
        <taxon>Fungi</taxon>
        <taxon>Dikarya</taxon>
        <taxon>Basidiomycota</taxon>
        <taxon>Agaricomycotina</taxon>
        <taxon>Agaricomycetes</taxon>
        <taxon>Agaricomycetidae</taxon>
        <taxon>Agaricales</taxon>
        <taxon>Marasmiineae</taxon>
        <taxon>Physalacriaceae</taxon>
        <taxon>Desarmillaria</taxon>
    </lineage>
</organism>
<dbReference type="EMBL" id="JAUEPS010000015">
    <property type="protein sequence ID" value="KAK0459167.1"/>
    <property type="molecule type" value="Genomic_DNA"/>
</dbReference>
<dbReference type="Proteomes" id="UP001175211">
    <property type="component" value="Unassembled WGS sequence"/>
</dbReference>
<dbReference type="Gene3D" id="3.80.10.10">
    <property type="entry name" value="Ribonuclease Inhibitor"/>
    <property type="match status" value="2"/>
</dbReference>
<gene>
    <name evidence="1" type="ORF">EV420DRAFT_1479189</name>
</gene>
<dbReference type="RefSeq" id="XP_060331393.1">
    <property type="nucleotide sequence ID" value="XM_060469549.1"/>
</dbReference>
<dbReference type="GeneID" id="85353097"/>
<dbReference type="AlphaFoldDB" id="A0AA39N602"/>
<proteinExistence type="predicted"/>
<reference evidence="1" key="1">
    <citation type="submission" date="2023-06" db="EMBL/GenBank/DDBJ databases">
        <authorList>
            <consortium name="Lawrence Berkeley National Laboratory"/>
            <person name="Ahrendt S."/>
            <person name="Sahu N."/>
            <person name="Indic B."/>
            <person name="Wong-Bajracharya J."/>
            <person name="Merenyi Z."/>
            <person name="Ke H.-M."/>
            <person name="Monk M."/>
            <person name="Kocsube S."/>
            <person name="Drula E."/>
            <person name="Lipzen A."/>
            <person name="Balint B."/>
            <person name="Henrissat B."/>
            <person name="Andreopoulos B."/>
            <person name="Martin F.M."/>
            <person name="Harder C.B."/>
            <person name="Rigling D."/>
            <person name="Ford K.L."/>
            <person name="Foster G.D."/>
            <person name="Pangilinan J."/>
            <person name="Papanicolaou A."/>
            <person name="Barry K."/>
            <person name="LaButti K."/>
            <person name="Viragh M."/>
            <person name="Koriabine M."/>
            <person name="Yan M."/>
            <person name="Riley R."/>
            <person name="Champramary S."/>
            <person name="Plett K.L."/>
            <person name="Tsai I.J."/>
            <person name="Slot J."/>
            <person name="Sipos G."/>
            <person name="Plett J."/>
            <person name="Nagy L.G."/>
            <person name="Grigoriev I.V."/>
        </authorList>
    </citation>
    <scope>NUCLEOTIDE SEQUENCE</scope>
    <source>
        <strain evidence="1">CCBAS 213</strain>
    </source>
</reference>
<protein>
    <recommendedName>
        <fullName evidence="3">F-box domain-containing protein</fullName>
    </recommendedName>
</protein>
<evidence type="ECO:0008006" key="3">
    <source>
        <dbReference type="Google" id="ProtNLM"/>
    </source>
</evidence>
<dbReference type="PANTHER" id="PTHR38926:SF5">
    <property type="entry name" value="F-BOX AND LEUCINE-RICH REPEAT PROTEIN 6"/>
    <property type="match status" value="1"/>
</dbReference>
<dbReference type="PANTHER" id="PTHR38926">
    <property type="entry name" value="F-BOX DOMAIN CONTAINING PROTEIN, EXPRESSED"/>
    <property type="match status" value="1"/>
</dbReference>
<sequence length="997" mass="113635">MSLYLAQISEKRSKNEVMKNFQGRPGSPLVGPLDCPGGTIPALKALFIATNIWIPSCMMGRSILSNSAGYHVVTRSFQGTLGGMRQRRWYYTLWSRIKHFGRHRHLPDDTVSSLHNEPDIDRLSDATLLRIFVFTQSTYASPLPERAISHVNRRWREIVLEHAALWRQIDAKVLSSSLQQDIIEAYLSRARTFTADLRVVLSENEWIRTLEIIAEHSARWRLVSIRADFNFSPDLLSQHISQFHLPHLEHLSIICLDRFCDPPDLDTIDGDTSILRGSAPRLTSFRVQHSAITYFPPPLHGLTTLHLEELGGHRIDYTSFRRLILSIYSLTNLSIYGDFIDHWTMTGDLRIPALRSLRSGSNASLGAMLLSLSVPGLASLTLYNAWDSHIQEFIRQREPGYETTLPCVHLMLKDCHFSLPSLRTLLEEVPAIYRLDIIDGFADEALDLLQNDNALLPSLCALSINRLRDPTKLSTFYNSRKGKVAFRLHFDLDAVPPPDASSVRWDRLESWPAGTKCIDRDDFMTRLSDTGVAYRSPRLLLPHTFIINNYDDDIRLGIICDTSTLVDPGPCAVNDLSDALLLSIFELTSDSYGQSYPSVVRRICHVNQRWRKIVTSSPKLWRHIDAIVPNVYNQLALINMHLIKAYPLTVDLRLALPNVESEWALLLEPLTYSSSRWRVLSIHVDSDSDWGQHALVRHFRTSHFPNLEHFSVIRYSDVSSCNCFAQQHFGGNILLEGSPRLSSVRLQHSSIPHLLPPPQSISTLHLEQFGEYPMEYGTFRRLIMGLPSLANLSIYGNFVDGWTKAGDLVVPGLRTLRLSNNEALSALLLSIYAPNLESLEFHAVWDSHLRDFLHEREKVYETSVHYLMLKGCRLSTDSLSALFKDFSGTERVDILDGYADVVMDLLMSDDDLLPSLHTVSVHKLADARKLLVARSVIFRLHYGVDVTRLHAEVVRWDQLDPWSLPMEFCDRDDFMTRISEHCRREDDRKLVRFGLKG</sequence>
<dbReference type="InterPro" id="IPR032675">
    <property type="entry name" value="LRR_dom_sf"/>
</dbReference>
<evidence type="ECO:0000313" key="2">
    <source>
        <dbReference type="Proteomes" id="UP001175211"/>
    </source>
</evidence>
<dbReference type="Gene3D" id="1.20.1280.50">
    <property type="match status" value="2"/>
</dbReference>
<keyword evidence="2" id="KW-1185">Reference proteome</keyword>
<accession>A0AA39N602</accession>
<name>A0AA39N602_ARMTA</name>
<evidence type="ECO:0000313" key="1">
    <source>
        <dbReference type="EMBL" id="KAK0459167.1"/>
    </source>
</evidence>
<dbReference type="SUPFAM" id="SSF52047">
    <property type="entry name" value="RNI-like"/>
    <property type="match status" value="1"/>
</dbReference>
<comment type="caution">
    <text evidence="1">The sequence shown here is derived from an EMBL/GenBank/DDBJ whole genome shotgun (WGS) entry which is preliminary data.</text>
</comment>